<gene>
    <name evidence="1" type="ORF">ruthe_02692</name>
</gene>
<comment type="caution">
    <text evidence="1">The sequence shown here is derived from an EMBL/GenBank/DDBJ whole genome shotgun (WGS) entry which is preliminary data.</text>
</comment>
<keyword evidence="2" id="KW-1185">Reference proteome</keyword>
<evidence type="ECO:0000313" key="2">
    <source>
        <dbReference type="Proteomes" id="UP000015346"/>
    </source>
</evidence>
<reference evidence="1 2" key="1">
    <citation type="journal article" date="2013" name="Stand. Genomic Sci.">
        <title>Genome sequence of the reddish-pigmented Rubellimicrobium thermophilum type strain (DSM 16684(T)), a member of the Roseobacter clade.</title>
        <authorList>
            <person name="Fiebig A."/>
            <person name="Riedel T."/>
            <person name="Gronow S."/>
            <person name="Petersen J."/>
            <person name="Klenk H.P."/>
            <person name="Goker M."/>
        </authorList>
    </citation>
    <scope>NUCLEOTIDE SEQUENCE [LARGE SCALE GENOMIC DNA]</scope>
    <source>
        <strain evidence="1 2">DSM 16684</strain>
    </source>
</reference>
<protein>
    <submittedName>
        <fullName evidence="1">Uncharacterized protein</fullName>
    </submittedName>
</protein>
<dbReference type="Proteomes" id="UP000015346">
    <property type="component" value="Unassembled WGS sequence"/>
</dbReference>
<dbReference type="STRING" id="1123069.ruthe_02692"/>
<sequence length="52" mass="5140">MGLGLLQEGSCAAPARPFLTGTPAGVSFRIGRMDRGAARGTAVADGSPAIPL</sequence>
<dbReference type="HOGENOM" id="CLU_3084394_0_0_5"/>
<accession>S9SAW9</accession>
<name>S9SAW9_9RHOB</name>
<organism evidence="1 2">
    <name type="scientific">Rubellimicrobium thermophilum DSM 16684</name>
    <dbReference type="NCBI Taxonomy" id="1123069"/>
    <lineage>
        <taxon>Bacteria</taxon>
        <taxon>Pseudomonadati</taxon>
        <taxon>Pseudomonadota</taxon>
        <taxon>Alphaproteobacteria</taxon>
        <taxon>Rhodobacterales</taxon>
        <taxon>Roseobacteraceae</taxon>
        <taxon>Rubellimicrobium</taxon>
    </lineage>
</organism>
<dbReference type="AlphaFoldDB" id="S9SAW9"/>
<dbReference type="EMBL" id="AOLV01000032">
    <property type="protein sequence ID" value="EPX83399.1"/>
    <property type="molecule type" value="Genomic_DNA"/>
</dbReference>
<evidence type="ECO:0000313" key="1">
    <source>
        <dbReference type="EMBL" id="EPX83399.1"/>
    </source>
</evidence>
<proteinExistence type="predicted"/>